<dbReference type="EMBL" id="ML734580">
    <property type="protein sequence ID" value="KAB8248412.1"/>
    <property type="molecule type" value="Genomic_DNA"/>
</dbReference>
<evidence type="ECO:0000313" key="2">
    <source>
        <dbReference type="EMBL" id="KAB8248412.1"/>
    </source>
</evidence>
<reference evidence="2" key="1">
    <citation type="submission" date="2019-04" db="EMBL/GenBank/DDBJ databases">
        <title>Friends and foes A comparative genomics study of 23 Aspergillus species from section Flavi.</title>
        <authorList>
            <consortium name="DOE Joint Genome Institute"/>
            <person name="Kjaerbolling I."/>
            <person name="Vesth T."/>
            <person name="Frisvad J.C."/>
            <person name="Nybo J.L."/>
            <person name="Theobald S."/>
            <person name="Kildgaard S."/>
            <person name="Isbrandt T."/>
            <person name="Kuo A."/>
            <person name="Sato A."/>
            <person name="Lyhne E.K."/>
            <person name="Kogle M.E."/>
            <person name="Wiebenga A."/>
            <person name="Kun R.S."/>
            <person name="Lubbers R.J."/>
            <person name="Makela M.R."/>
            <person name="Barry K."/>
            <person name="Chovatia M."/>
            <person name="Clum A."/>
            <person name="Daum C."/>
            <person name="Haridas S."/>
            <person name="He G."/>
            <person name="LaButti K."/>
            <person name="Lipzen A."/>
            <person name="Mondo S."/>
            <person name="Riley R."/>
            <person name="Salamov A."/>
            <person name="Simmons B.A."/>
            <person name="Magnuson J.K."/>
            <person name="Henrissat B."/>
            <person name="Mortensen U.H."/>
            <person name="Larsen T.O."/>
            <person name="Devries R.P."/>
            <person name="Grigoriev I.V."/>
            <person name="Machida M."/>
            <person name="Baker S.E."/>
            <person name="Andersen M.R."/>
        </authorList>
    </citation>
    <scope>NUCLEOTIDE SEQUENCE [LARGE SCALE GENOMIC DNA]</scope>
    <source>
        <strain evidence="2">CBS 121.62</strain>
    </source>
</reference>
<organism evidence="2">
    <name type="scientific">Aspergillus flavus</name>
    <dbReference type="NCBI Taxonomy" id="5059"/>
    <lineage>
        <taxon>Eukaryota</taxon>
        <taxon>Fungi</taxon>
        <taxon>Dikarya</taxon>
        <taxon>Ascomycota</taxon>
        <taxon>Pezizomycotina</taxon>
        <taxon>Eurotiomycetes</taxon>
        <taxon>Eurotiomycetidae</taxon>
        <taxon>Eurotiales</taxon>
        <taxon>Aspergillaceae</taxon>
        <taxon>Aspergillus</taxon>
        <taxon>Aspergillus subgen. Circumdati</taxon>
    </lineage>
</organism>
<dbReference type="AlphaFoldDB" id="A0A5N6H1L7"/>
<sequence>MANCRFPWASGNKKLPSTCNIHTIIRGSLNSPDNTTNVTFPAIHPVFFFSPFPFSRFFSFFFILFSPSWQLNPTFYTHA</sequence>
<keyword evidence="1" id="KW-0812">Transmembrane</keyword>
<keyword evidence="1" id="KW-1133">Transmembrane helix</keyword>
<gene>
    <name evidence="2" type="ORF">BDV35DRAFT_170115</name>
</gene>
<protein>
    <submittedName>
        <fullName evidence="2">Uncharacterized protein</fullName>
    </submittedName>
</protein>
<accession>A0A5N6H1L7</accession>
<feature type="transmembrane region" description="Helical" evidence="1">
    <location>
        <begin position="42"/>
        <end position="65"/>
    </location>
</feature>
<name>A0A5N6H1L7_ASPFL</name>
<dbReference type="Proteomes" id="UP000325434">
    <property type="component" value="Unassembled WGS sequence"/>
</dbReference>
<proteinExistence type="predicted"/>
<keyword evidence="1" id="KW-0472">Membrane</keyword>
<evidence type="ECO:0000256" key="1">
    <source>
        <dbReference type="SAM" id="Phobius"/>
    </source>
</evidence>